<evidence type="ECO:0000256" key="1">
    <source>
        <dbReference type="ARBA" id="ARBA00009013"/>
    </source>
</evidence>
<gene>
    <name evidence="3" type="ORF">E2N92_12720</name>
</gene>
<name>A0A8G1A4D6_9EURY</name>
<dbReference type="Proteomes" id="UP000826709">
    <property type="component" value="Chromosome"/>
</dbReference>
<dbReference type="RefSeq" id="WP_220681542.1">
    <property type="nucleotide sequence ID" value="NZ_CP037968.1"/>
</dbReference>
<accession>A0A8G1A4D6</accession>
<dbReference type="EMBL" id="CP037968">
    <property type="protein sequence ID" value="QYZ80231.1"/>
    <property type="molecule type" value="Genomic_DNA"/>
</dbReference>
<dbReference type="NCBIfam" id="TIGR00377">
    <property type="entry name" value="ant_ant_sig"/>
    <property type="match status" value="1"/>
</dbReference>
<evidence type="ECO:0000313" key="3">
    <source>
        <dbReference type="EMBL" id="QYZ80231.1"/>
    </source>
</evidence>
<reference evidence="3" key="2">
    <citation type="submission" date="2019-03" db="EMBL/GenBank/DDBJ databases">
        <authorList>
            <person name="Chen S.-C."/>
            <person name="Wu S.-Y."/>
            <person name="Lai M.-C."/>
        </authorList>
    </citation>
    <scope>NUCLEOTIDE SEQUENCE</scope>
    <source>
        <strain evidence="3">ML15</strain>
    </source>
</reference>
<organism evidence="3 4">
    <name type="scientific">Methanofollis formosanus</name>
    <dbReference type="NCBI Taxonomy" id="299308"/>
    <lineage>
        <taxon>Archaea</taxon>
        <taxon>Methanobacteriati</taxon>
        <taxon>Methanobacteriota</taxon>
        <taxon>Stenosarchaea group</taxon>
        <taxon>Methanomicrobia</taxon>
        <taxon>Methanomicrobiales</taxon>
        <taxon>Methanomicrobiaceae</taxon>
        <taxon>Methanofollis</taxon>
    </lineage>
</organism>
<proteinExistence type="inferred from homology"/>
<dbReference type="SUPFAM" id="SSF52091">
    <property type="entry name" value="SpoIIaa-like"/>
    <property type="match status" value="1"/>
</dbReference>
<comment type="similarity">
    <text evidence="1">Belongs to the anti-sigma-factor antagonist family.</text>
</comment>
<dbReference type="AlphaFoldDB" id="A0A8G1A4D6"/>
<dbReference type="OrthoDB" id="70392at2157"/>
<protein>
    <submittedName>
        <fullName evidence="3">Anti-sigma factor antagonist</fullName>
    </submittedName>
</protein>
<dbReference type="KEGG" id="mfk:E2N92_12720"/>
<dbReference type="PROSITE" id="PS50801">
    <property type="entry name" value="STAS"/>
    <property type="match status" value="1"/>
</dbReference>
<dbReference type="InterPro" id="IPR003658">
    <property type="entry name" value="Anti-sigma_ant"/>
</dbReference>
<evidence type="ECO:0000313" key="4">
    <source>
        <dbReference type="Proteomes" id="UP000826709"/>
    </source>
</evidence>
<keyword evidence="4" id="KW-1185">Reference proteome</keyword>
<sequence>MKEDAVDTSVRIQDGWAIVSVAGRIDAGSAGTLQETLAPLVDDGQKKVLVDMAGLDYISSSGLRVLLATHKALQKQGGSVALAALTPFVQEVFEISGFLRIFSVYEDVDGAMGAQGQT</sequence>
<dbReference type="GO" id="GO:0043856">
    <property type="term" value="F:anti-sigma factor antagonist activity"/>
    <property type="evidence" value="ECO:0007669"/>
    <property type="project" value="InterPro"/>
</dbReference>
<evidence type="ECO:0000259" key="2">
    <source>
        <dbReference type="PROSITE" id="PS50801"/>
    </source>
</evidence>
<dbReference type="InterPro" id="IPR036513">
    <property type="entry name" value="STAS_dom_sf"/>
</dbReference>
<dbReference type="Gene3D" id="3.30.750.24">
    <property type="entry name" value="STAS domain"/>
    <property type="match status" value="1"/>
</dbReference>
<dbReference type="PANTHER" id="PTHR33495">
    <property type="entry name" value="ANTI-SIGMA FACTOR ANTAGONIST TM_1081-RELATED-RELATED"/>
    <property type="match status" value="1"/>
</dbReference>
<reference evidence="3" key="1">
    <citation type="journal article" date="2005" name="Int. J. Syst. Evol. Microbiol.">
        <title>Methanofollis formosanus sp. nov., isolated from a fish pond.</title>
        <authorList>
            <person name="Wu S.Y."/>
            <person name="Chen S.C."/>
            <person name="Lai M.C."/>
        </authorList>
    </citation>
    <scope>NUCLEOTIDE SEQUENCE</scope>
    <source>
        <strain evidence="3">ML15</strain>
    </source>
</reference>
<dbReference type="InterPro" id="IPR002645">
    <property type="entry name" value="STAS_dom"/>
</dbReference>
<dbReference type="CDD" id="cd07043">
    <property type="entry name" value="STAS_anti-anti-sigma_factors"/>
    <property type="match status" value="1"/>
</dbReference>
<dbReference type="Pfam" id="PF01740">
    <property type="entry name" value="STAS"/>
    <property type="match status" value="1"/>
</dbReference>
<feature type="domain" description="STAS" evidence="2">
    <location>
        <begin position="6"/>
        <end position="115"/>
    </location>
</feature>